<organism evidence="2 3">
    <name type="scientific">Linum tenue</name>
    <dbReference type="NCBI Taxonomy" id="586396"/>
    <lineage>
        <taxon>Eukaryota</taxon>
        <taxon>Viridiplantae</taxon>
        <taxon>Streptophyta</taxon>
        <taxon>Embryophyta</taxon>
        <taxon>Tracheophyta</taxon>
        <taxon>Spermatophyta</taxon>
        <taxon>Magnoliopsida</taxon>
        <taxon>eudicotyledons</taxon>
        <taxon>Gunneridae</taxon>
        <taxon>Pentapetalae</taxon>
        <taxon>rosids</taxon>
        <taxon>fabids</taxon>
        <taxon>Malpighiales</taxon>
        <taxon>Linaceae</taxon>
        <taxon>Linum</taxon>
    </lineage>
</organism>
<accession>A0AAV0PNH4</accession>
<reference evidence="2" key="1">
    <citation type="submission" date="2022-08" db="EMBL/GenBank/DDBJ databases">
        <authorList>
            <person name="Gutierrez-Valencia J."/>
        </authorList>
    </citation>
    <scope>NUCLEOTIDE SEQUENCE</scope>
</reference>
<evidence type="ECO:0000313" key="2">
    <source>
        <dbReference type="EMBL" id="CAI0472471.1"/>
    </source>
</evidence>
<gene>
    <name evidence="2" type="ORF">LITE_LOCUS39282</name>
    <name evidence="1" type="ORF">LITE_LOCUS7123</name>
</gene>
<protein>
    <submittedName>
        <fullName evidence="2">Uncharacterized protein</fullName>
    </submittedName>
</protein>
<dbReference type="AlphaFoldDB" id="A0AAV0PNH4"/>
<evidence type="ECO:0000313" key="3">
    <source>
        <dbReference type="Proteomes" id="UP001154282"/>
    </source>
</evidence>
<dbReference type="EMBL" id="CAMGYJ010000009">
    <property type="protein sequence ID" value="CAI0472471.1"/>
    <property type="molecule type" value="Genomic_DNA"/>
</dbReference>
<name>A0AAV0PNH4_9ROSI</name>
<comment type="caution">
    <text evidence="2">The sequence shown here is derived from an EMBL/GenBank/DDBJ whole genome shotgun (WGS) entry which is preliminary data.</text>
</comment>
<keyword evidence="3" id="KW-1185">Reference proteome</keyword>
<feature type="non-terminal residue" evidence="2">
    <location>
        <position position="54"/>
    </location>
</feature>
<evidence type="ECO:0000313" key="1">
    <source>
        <dbReference type="EMBL" id="CAI0391349.1"/>
    </source>
</evidence>
<sequence>MQHHQQKPTSVVTFSPISPSFNLYSNSDDETLVELQYRPRCFNYGNDWDSSVSR</sequence>
<dbReference type="Proteomes" id="UP001154282">
    <property type="component" value="Unassembled WGS sequence"/>
</dbReference>
<dbReference type="EMBL" id="CAMGYJ010000003">
    <property type="protein sequence ID" value="CAI0391349.1"/>
    <property type="molecule type" value="Genomic_DNA"/>
</dbReference>
<proteinExistence type="predicted"/>